<dbReference type="Pfam" id="PF00015">
    <property type="entry name" value="MCPsignal"/>
    <property type="match status" value="1"/>
</dbReference>
<dbReference type="SMART" id="SM00283">
    <property type="entry name" value="MA"/>
    <property type="match status" value="1"/>
</dbReference>
<dbReference type="InterPro" id="IPR004089">
    <property type="entry name" value="MCPsignal_dom"/>
</dbReference>
<sequence length="506" mass="57873">MVYKMLKKKNDNDLNKLLETSRNMLELAKNNESFKISQLDNSPIYNEIIHNINSAFEILEKSQKDTTIRLQLVKEAIRVGLWEATIIDGSPVHPENKYYWSDDVRRMLGFNDEEDFPNTIASFSKQVHPDDRERFIKAAHTHMLDKSGRTPYDIELRMRLKTNEYRWFRANASTLRDKDGKALKVAGAIFDIHDEKVKKKEFQSLLNRFELVNEVLSEGSWCMDTSTNSKGDTEKEYWWSPQFRKLLGYNNEQDFPNDADSWINSLHPDDKSKTLGMFQAHLSDYTGNTPYELDYRLKSKNGEYRWYHATGLTYRDDKGAPIRVAGTIRDITIEINNQELEKEVNTRMEILSESITQMATAVNSITEQAQELTKSQEIATKTAYGAQNTANDTKNITDFIKGIADQTNLLGLNAAIESARAGEHGKGFAIVSEEIRKLADDSANAVVNIEKSLNDMEREVNQIIISCDDMNIITQSQAAMTEEINATIEEISSMAQELMKSTNKIK</sequence>
<dbReference type="SMART" id="SM00086">
    <property type="entry name" value="PAC"/>
    <property type="match status" value="2"/>
</dbReference>
<organism evidence="6 7">
    <name type="scientific">Anaeromicropila herbilytica</name>
    <dbReference type="NCBI Taxonomy" id="2785025"/>
    <lineage>
        <taxon>Bacteria</taxon>
        <taxon>Bacillati</taxon>
        <taxon>Bacillota</taxon>
        <taxon>Clostridia</taxon>
        <taxon>Lachnospirales</taxon>
        <taxon>Lachnospiraceae</taxon>
        <taxon>Anaeromicropila</taxon>
    </lineage>
</organism>
<dbReference type="SUPFAM" id="SSF55785">
    <property type="entry name" value="PYP-like sensor domain (PAS domain)"/>
    <property type="match status" value="2"/>
</dbReference>
<dbReference type="GO" id="GO:0016020">
    <property type="term" value="C:membrane"/>
    <property type="evidence" value="ECO:0007669"/>
    <property type="project" value="InterPro"/>
</dbReference>
<evidence type="ECO:0000256" key="1">
    <source>
        <dbReference type="ARBA" id="ARBA00023224"/>
    </source>
</evidence>
<dbReference type="Gene3D" id="1.10.287.950">
    <property type="entry name" value="Methyl-accepting chemotaxis protein"/>
    <property type="match status" value="1"/>
</dbReference>
<dbReference type="InterPro" id="IPR001610">
    <property type="entry name" value="PAC"/>
</dbReference>
<dbReference type="GO" id="GO:0007165">
    <property type="term" value="P:signal transduction"/>
    <property type="evidence" value="ECO:0007669"/>
    <property type="project" value="UniProtKB-KW"/>
</dbReference>
<evidence type="ECO:0000313" key="6">
    <source>
        <dbReference type="EMBL" id="BCN32295.1"/>
    </source>
</evidence>
<dbReference type="InterPro" id="IPR000014">
    <property type="entry name" value="PAS"/>
</dbReference>
<dbReference type="InterPro" id="IPR000700">
    <property type="entry name" value="PAS-assoc_C"/>
</dbReference>
<dbReference type="InterPro" id="IPR013655">
    <property type="entry name" value="PAS_fold_3"/>
</dbReference>
<accession>A0A7R7ENT4</accession>
<dbReference type="PROSITE" id="PS50112">
    <property type="entry name" value="PAS"/>
    <property type="match status" value="1"/>
</dbReference>
<dbReference type="SUPFAM" id="SSF58104">
    <property type="entry name" value="Methyl-accepting chemotaxis protein (MCP) signaling domain"/>
    <property type="match status" value="1"/>
</dbReference>
<dbReference type="AlphaFoldDB" id="A0A7R7ENT4"/>
<evidence type="ECO:0000313" key="7">
    <source>
        <dbReference type="Proteomes" id="UP000595897"/>
    </source>
</evidence>
<name>A0A7R7ENT4_9FIRM</name>
<dbReference type="PANTHER" id="PTHR32089:SF112">
    <property type="entry name" value="LYSOZYME-LIKE PROTEIN-RELATED"/>
    <property type="match status" value="1"/>
</dbReference>
<dbReference type="PANTHER" id="PTHR32089">
    <property type="entry name" value="METHYL-ACCEPTING CHEMOTAXIS PROTEIN MCPB"/>
    <property type="match status" value="1"/>
</dbReference>
<dbReference type="EMBL" id="AP024169">
    <property type="protein sequence ID" value="BCN32295.1"/>
    <property type="molecule type" value="Genomic_DNA"/>
</dbReference>
<feature type="domain" description="PAC" evidence="5">
    <location>
        <begin position="152"/>
        <end position="204"/>
    </location>
</feature>
<dbReference type="KEGG" id="ahb:bsdtb5_35900"/>
<proteinExistence type="predicted"/>
<feature type="domain" description="Methyl-accepting transducer" evidence="3">
    <location>
        <begin position="342"/>
        <end position="506"/>
    </location>
</feature>
<feature type="domain" description="PAC" evidence="5">
    <location>
        <begin position="291"/>
        <end position="343"/>
    </location>
</feature>
<gene>
    <name evidence="6" type="ORF">bsdtb5_35900</name>
</gene>
<dbReference type="InterPro" id="IPR035965">
    <property type="entry name" value="PAS-like_dom_sf"/>
</dbReference>
<dbReference type="CDD" id="cd00130">
    <property type="entry name" value="PAS"/>
    <property type="match status" value="2"/>
</dbReference>
<evidence type="ECO:0000259" key="3">
    <source>
        <dbReference type="PROSITE" id="PS50111"/>
    </source>
</evidence>
<evidence type="ECO:0000259" key="4">
    <source>
        <dbReference type="PROSITE" id="PS50112"/>
    </source>
</evidence>
<reference evidence="6 7" key="1">
    <citation type="submission" date="2020-11" db="EMBL/GenBank/DDBJ databases">
        <title>Draft genome sequencing of a Lachnospiraceae strain isolated from anoxic soil subjected to BSD treatment.</title>
        <authorList>
            <person name="Uek A."/>
            <person name="Tonouchi A."/>
        </authorList>
    </citation>
    <scope>NUCLEOTIDE SEQUENCE [LARGE SCALE GENOMIC DNA]</scope>
    <source>
        <strain evidence="6 7">TB5</strain>
    </source>
</reference>
<dbReference type="Proteomes" id="UP000595897">
    <property type="component" value="Chromosome"/>
</dbReference>
<dbReference type="Gene3D" id="3.30.450.20">
    <property type="entry name" value="PAS domain"/>
    <property type="match status" value="2"/>
</dbReference>
<feature type="domain" description="PAS" evidence="4">
    <location>
        <begin position="99"/>
        <end position="147"/>
    </location>
</feature>
<dbReference type="RefSeq" id="WP_271713350.1">
    <property type="nucleotide sequence ID" value="NZ_AP024169.1"/>
</dbReference>
<evidence type="ECO:0000256" key="2">
    <source>
        <dbReference type="PROSITE-ProRule" id="PRU00284"/>
    </source>
</evidence>
<keyword evidence="7" id="KW-1185">Reference proteome</keyword>
<dbReference type="Pfam" id="PF08447">
    <property type="entry name" value="PAS_3"/>
    <property type="match status" value="2"/>
</dbReference>
<dbReference type="NCBIfam" id="TIGR00229">
    <property type="entry name" value="sensory_box"/>
    <property type="match status" value="1"/>
</dbReference>
<keyword evidence="1 2" id="KW-0807">Transducer</keyword>
<evidence type="ECO:0000259" key="5">
    <source>
        <dbReference type="PROSITE" id="PS50113"/>
    </source>
</evidence>
<protein>
    <submittedName>
        <fullName evidence="6">Methyl-accepting chemotaxis protein</fullName>
    </submittedName>
</protein>
<dbReference type="PROSITE" id="PS50113">
    <property type="entry name" value="PAC"/>
    <property type="match status" value="2"/>
</dbReference>
<dbReference type="PROSITE" id="PS50111">
    <property type="entry name" value="CHEMOTAXIS_TRANSDUC_2"/>
    <property type="match status" value="1"/>
</dbReference>